<reference evidence="1 2" key="1">
    <citation type="journal article" date="2006" name="Nature">
        <title>Insights from the genome of the biotrophic fungal plant pathogen Ustilago maydis.</title>
        <authorList>
            <person name="Kamper J."/>
            <person name="Kahmann R."/>
            <person name="Bolker M."/>
            <person name="Ma L.J."/>
            <person name="Brefort T."/>
            <person name="Saville B.J."/>
            <person name="Banuett F."/>
            <person name="Kronstad J.W."/>
            <person name="Gold S.E."/>
            <person name="Muller O."/>
            <person name="Perlin M.H."/>
            <person name="Wosten H.A."/>
            <person name="de Vries R."/>
            <person name="Ruiz-Herrera J."/>
            <person name="Reynaga-Pena C.G."/>
            <person name="Snetselaar K."/>
            <person name="McCann M."/>
            <person name="Perez-Martin J."/>
            <person name="Feldbrugge M."/>
            <person name="Basse C.W."/>
            <person name="Steinberg G."/>
            <person name="Ibeas J.I."/>
            <person name="Holloman W."/>
            <person name="Guzman P."/>
            <person name="Farman M."/>
            <person name="Stajich J.E."/>
            <person name="Sentandreu R."/>
            <person name="Gonzalez-Prieto J.M."/>
            <person name="Kennell J.C."/>
            <person name="Molina L."/>
            <person name="Schirawski J."/>
            <person name="Mendoza-Mendoza A."/>
            <person name="Greilinger D."/>
            <person name="Munch K."/>
            <person name="Rossel N."/>
            <person name="Scherer M."/>
            <person name="Vranes M."/>
            <person name="Ladendorf O."/>
            <person name="Vincon V."/>
            <person name="Fuchs U."/>
            <person name="Sandrock B."/>
            <person name="Meng S."/>
            <person name="Ho E.C."/>
            <person name="Cahill M.J."/>
            <person name="Boyce K.J."/>
            <person name="Klose J."/>
            <person name="Klosterman S.J."/>
            <person name="Deelstra H.J."/>
            <person name="Ortiz-Castellanos L."/>
            <person name="Li W."/>
            <person name="Sanchez-Alonso P."/>
            <person name="Schreier P.H."/>
            <person name="Hauser-Hahn I."/>
            <person name="Vaupel M."/>
            <person name="Koopmann E."/>
            <person name="Friedrich G."/>
            <person name="Voss H."/>
            <person name="Schluter T."/>
            <person name="Margolis J."/>
            <person name="Platt D."/>
            <person name="Swimmer C."/>
            <person name="Gnirke A."/>
            <person name="Chen F."/>
            <person name="Vysotskaia V."/>
            <person name="Mannhaupt G."/>
            <person name="Guldener U."/>
            <person name="Munsterkotter M."/>
            <person name="Haase D."/>
            <person name="Oesterheld M."/>
            <person name="Mewes H.W."/>
            <person name="Mauceli E.W."/>
            <person name="DeCaprio D."/>
            <person name="Wade C.M."/>
            <person name="Butler J."/>
            <person name="Young S."/>
            <person name="Jaffe D.B."/>
            <person name="Calvo S."/>
            <person name="Nusbaum C."/>
            <person name="Galagan J."/>
            <person name="Birren B.W."/>
        </authorList>
    </citation>
    <scope>NUCLEOTIDE SEQUENCE [LARGE SCALE GENOMIC DNA]</scope>
    <source>
        <strain evidence="2">DSM 14603 / FGSC 9021 / UM521</strain>
    </source>
</reference>
<name>A0A0D1DPK2_MYCMD</name>
<sequence length="20" mass="2297">MFPRRGHVTCCMRACSRLDG</sequence>
<dbReference type="VEuPathDB" id="FungiDB:UMAG_11809"/>
<keyword evidence="2" id="KW-1185">Reference proteome</keyword>
<dbReference type="EMBL" id="CM003160">
    <property type="protein sequence ID" value="KIS65936.1"/>
    <property type="molecule type" value="Genomic_DNA"/>
</dbReference>
<dbReference type="Proteomes" id="UP000000561">
    <property type="component" value="Chromosome 21"/>
</dbReference>
<dbReference type="InParanoid" id="A0A0D1DPK2"/>
<organism evidence="1 2">
    <name type="scientific">Mycosarcoma maydis</name>
    <name type="common">Corn smut fungus</name>
    <name type="synonym">Ustilago maydis</name>
    <dbReference type="NCBI Taxonomy" id="5270"/>
    <lineage>
        <taxon>Eukaryota</taxon>
        <taxon>Fungi</taxon>
        <taxon>Dikarya</taxon>
        <taxon>Basidiomycota</taxon>
        <taxon>Ustilaginomycotina</taxon>
        <taxon>Ustilaginomycetes</taxon>
        <taxon>Ustilaginales</taxon>
        <taxon>Ustilaginaceae</taxon>
        <taxon>Mycosarcoma</taxon>
    </lineage>
</organism>
<protein>
    <submittedName>
        <fullName evidence="1">Uncharacterized protein</fullName>
    </submittedName>
</protein>
<accession>A0A0D1DPK2</accession>
<proteinExistence type="predicted"/>
<evidence type="ECO:0000313" key="2">
    <source>
        <dbReference type="Proteomes" id="UP000000561"/>
    </source>
</evidence>
<dbReference type="AlphaFoldDB" id="A0A0D1DPK2"/>
<gene>
    <name evidence="1" type="ORF">UMAG_11809</name>
</gene>
<evidence type="ECO:0000313" key="1">
    <source>
        <dbReference type="EMBL" id="KIS65936.1"/>
    </source>
</evidence>